<dbReference type="OrthoDB" id="9811869at2"/>
<feature type="domain" description="HNH nuclease" evidence="1">
    <location>
        <begin position="154"/>
        <end position="206"/>
    </location>
</feature>
<name>A0A5J6MT72_9PROT</name>
<proteinExistence type="predicted"/>
<dbReference type="Pfam" id="PF13391">
    <property type="entry name" value="HNH_2"/>
    <property type="match status" value="1"/>
</dbReference>
<dbReference type="KEGG" id="htq:FRZ44_33900"/>
<gene>
    <name evidence="2" type="ORF">FRZ44_33900</name>
</gene>
<protein>
    <recommendedName>
        <fullName evidence="1">HNH nuclease domain-containing protein</fullName>
    </recommendedName>
</protein>
<dbReference type="Proteomes" id="UP000326202">
    <property type="component" value="Chromosome"/>
</dbReference>
<dbReference type="InterPro" id="IPR003615">
    <property type="entry name" value="HNH_nuc"/>
</dbReference>
<dbReference type="AlphaFoldDB" id="A0A5J6MT72"/>
<sequence>MTLAAFDRIRLEKAAVDEGFGIARGEHDGWLAFESLGAPAALRLTTAAGQYLVATDHAGVVADLARRWSRWPVDAVPPSPVGFQTFVVDDTAPLHDLVRDIWRLARSLPEAPLRRFESETRNLPRSTEAERLVIQRVGQDVYRGALMDYWRGCCAITGLAVPELLRASHAKPWAKCESDAERLDVYNGLLLAAHLDAAFDAGLIGVAVDGMVLVSERLDEAARVVLGLHVPAAVKALVPSHGPYLDWHRLHVFR</sequence>
<evidence type="ECO:0000313" key="3">
    <source>
        <dbReference type="Proteomes" id="UP000326202"/>
    </source>
</evidence>
<reference evidence="2 3" key="1">
    <citation type="submission" date="2019-08" db="EMBL/GenBank/DDBJ databases">
        <title>Hyperibacter terrae gen. nov., sp. nov. and Hyperibacter viscosus sp. nov., two new members in the family Rhodospirillaceae isolated from the rhizosphere of Hypericum perforatum.</title>
        <authorList>
            <person name="Noviana Z."/>
        </authorList>
    </citation>
    <scope>NUCLEOTIDE SEQUENCE [LARGE SCALE GENOMIC DNA]</scope>
    <source>
        <strain evidence="2 3">R5913</strain>
    </source>
</reference>
<accession>A0A5J6MT72</accession>
<dbReference type="EMBL" id="CP042906">
    <property type="protein sequence ID" value="QEX18086.1"/>
    <property type="molecule type" value="Genomic_DNA"/>
</dbReference>
<evidence type="ECO:0000259" key="1">
    <source>
        <dbReference type="Pfam" id="PF13391"/>
    </source>
</evidence>
<keyword evidence="3" id="KW-1185">Reference proteome</keyword>
<dbReference type="RefSeq" id="WP_151178280.1">
    <property type="nucleotide sequence ID" value="NZ_CP042906.1"/>
</dbReference>
<evidence type="ECO:0000313" key="2">
    <source>
        <dbReference type="EMBL" id="QEX18086.1"/>
    </source>
</evidence>
<organism evidence="2 3">
    <name type="scientific">Hypericibacter terrae</name>
    <dbReference type="NCBI Taxonomy" id="2602015"/>
    <lineage>
        <taxon>Bacteria</taxon>
        <taxon>Pseudomonadati</taxon>
        <taxon>Pseudomonadota</taxon>
        <taxon>Alphaproteobacteria</taxon>
        <taxon>Rhodospirillales</taxon>
        <taxon>Dongiaceae</taxon>
        <taxon>Hypericibacter</taxon>
    </lineage>
</organism>